<name>A0A3N0V2P1_9PROT</name>
<evidence type="ECO:0000313" key="3">
    <source>
        <dbReference type="Proteomes" id="UP000275137"/>
    </source>
</evidence>
<dbReference type="PROSITE" id="PS50005">
    <property type="entry name" value="TPR"/>
    <property type="match status" value="1"/>
</dbReference>
<comment type="caution">
    <text evidence="2">The sequence shown here is derived from an EMBL/GenBank/DDBJ whole genome shotgun (WGS) entry which is preliminary data.</text>
</comment>
<dbReference type="InterPro" id="IPR011990">
    <property type="entry name" value="TPR-like_helical_dom_sf"/>
</dbReference>
<dbReference type="Proteomes" id="UP000275137">
    <property type="component" value="Unassembled WGS sequence"/>
</dbReference>
<keyword evidence="1" id="KW-0802">TPR repeat</keyword>
<dbReference type="SMART" id="SM00028">
    <property type="entry name" value="TPR"/>
    <property type="match status" value="3"/>
</dbReference>
<dbReference type="RefSeq" id="WP_123236882.1">
    <property type="nucleotide sequence ID" value="NZ_RJVP01000002.1"/>
</dbReference>
<evidence type="ECO:0000256" key="1">
    <source>
        <dbReference type="PROSITE-ProRule" id="PRU00339"/>
    </source>
</evidence>
<reference evidence="2 3" key="1">
    <citation type="submission" date="2018-10" db="EMBL/GenBank/DDBJ databases">
        <authorList>
            <person name="Chen W.-M."/>
        </authorList>
    </citation>
    <scope>NUCLEOTIDE SEQUENCE [LARGE SCALE GENOMIC DNA]</scope>
    <source>
        <strain evidence="2 3">H-5</strain>
    </source>
</reference>
<dbReference type="InterPro" id="IPR029058">
    <property type="entry name" value="AB_hydrolase_fold"/>
</dbReference>
<proteinExistence type="predicted"/>
<sequence length="486" mass="54951">MAKSTESTLSWTIDTVSVESDTQIDYIQNAVRKTQRTLVFTFANLDQAQSGGLGYGGKFLLEQGYDIITFKTSRNKNNWFQGVSAAAFEKIEQAIKDSGRKYQTRIGYGSSMGGFGALAFSRILKMDIVAAISPQIDISQDWDTRWGIYAKKIKFNYFINAEAIAEDCRYYIIADPYDMDFLHASRFAAMSPYGNVELIKLPYSGHPSGHFLYETGQLKSLMMSVFAGKPYDVSGTRKLRRSSTAYLSTLGDVCLAKHKPSWAIRLYTMAIALRPDSLPSARLEKRIAEIYYARKDMQNALTHGLKAIDMQPADQQCLLFAIDLLYELEDYQQALERLEIGIQQMVRPSHVLGLHKRKAKILEKMGDKAQAYAYLKSVVGTFDDPQMVLNLARMEFSNKSYADALERLKRVPAGGDEEKFWQLRLRVLCAMQDKQQATEGLKEYVSKFSAEDTEFIQVIQDKIAKMQKSPIQKLINAVTGKGKKKP</sequence>
<dbReference type="Gene3D" id="1.25.40.10">
    <property type="entry name" value="Tetratricopeptide repeat domain"/>
    <property type="match status" value="1"/>
</dbReference>
<organism evidence="2 3">
    <name type="scientific">Pseudomethylobacillus aquaticus</name>
    <dbReference type="NCBI Taxonomy" id="2676064"/>
    <lineage>
        <taxon>Bacteria</taxon>
        <taxon>Pseudomonadati</taxon>
        <taxon>Pseudomonadota</taxon>
        <taxon>Betaproteobacteria</taxon>
        <taxon>Nitrosomonadales</taxon>
        <taxon>Methylophilaceae</taxon>
        <taxon>Pseudomethylobacillus</taxon>
    </lineage>
</organism>
<evidence type="ECO:0000313" key="2">
    <source>
        <dbReference type="EMBL" id="ROH87077.1"/>
    </source>
</evidence>
<accession>A0A3N0V2P1</accession>
<feature type="repeat" description="TPR" evidence="1">
    <location>
        <begin position="281"/>
        <end position="314"/>
    </location>
</feature>
<dbReference type="EMBL" id="RJVP01000002">
    <property type="protein sequence ID" value="ROH87077.1"/>
    <property type="molecule type" value="Genomic_DNA"/>
</dbReference>
<keyword evidence="3" id="KW-1185">Reference proteome</keyword>
<dbReference type="InterPro" id="IPR019734">
    <property type="entry name" value="TPR_rpt"/>
</dbReference>
<dbReference type="SUPFAM" id="SSF48452">
    <property type="entry name" value="TPR-like"/>
    <property type="match status" value="1"/>
</dbReference>
<protein>
    <submittedName>
        <fullName evidence="2">Uncharacterized protein</fullName>
    </submittedName>
</protein>
<gene>
    <name evidence="2" type="ORF">ED236_05200</name>
</gene>
<dbReference type="SUPFAM" id="SSF53474">
    <property type="entry name" value="alpha/beta-Hydrolases"/>
    <property type="match status" value="1"/>
</dbReference>
<dbReference type="AlphaFoldDB" id="A0A3N0V2P1"/>